<dbReference type="Proteomes" id="UP000239867">
    <property type="component" value="Chromosome"/>
</dbReference>
<dbReference type="PANTHER" id="PTHR33383">
    <property type="entry name" value="MEMBRANE PROTEIN INSERTION EFFICIENCY FACTOR-RELATED"/>
    <property type="match status" value="1"/>
</dbReference>
<dbReference type="OrthoDB" id="9801753at2"/>
<evidence type="ECO:0000313" key="2">
    <source>
        <dbReference type="EMBL" id="AVD71343.1"/>
    </source>
</evidence>
<dbReference type="NCBIfam" id="TIGR00278">
    <property type="entry name" value="membrane protein insertion efficiency factor YidD"/>
    <property type="match status" value="1"/>
</dbReference>
<dbReference type="Pfam" id="PF01809">
    <property type="entry name" value="YidD"/>
    <property type="match status" value="1"/>
</dbReference>
<dbReference type="InterPro" id="IPR002696">
    <property type="entry name" value="Membr_insert_effic_factor_YidD"/>
</dbReference>
<comment type="similarity">
    <text evidence="1">Belongs to the UPF0161 family.</text>
</comment>
<dbReference type="PANTHER" id="PTHR33383:SF1">
    <property type="entry name" value="MEMBRANE PROTEIN INSERTION EFFICIENCY FACTOR-RELATED"/>
    <property type="match status" value="1"/>
</dbReference>
<proteinExistence type="inferred from homology"/>
<organism evidence="2 3">
    <name type="scientific">Desulfobulbus oralis</name>
    <dbReference type="NCBI Taxonomy" id="1986146"/>
    <lineage>
        <taxon>Bacteria</taxon>
        <taxon>Pseudomonadati</taxon>
        <taxon>Thermodesulfobacteriota</taxon>
        <taxon>Desulfobulbia</taxon>
        <taxon>Desulfobulbales</taxon>
        <taxon>Desulfobulbaceae</taxon>
        <taxon>Desulfobulbus</taxon>
    </lineage>
</organism>
<comment type="subcellular location">
    <subcellularLocation>
        <location evidence="1">Cell membrane</location>
        <topology evidence="1">Peripheral membrane protein</topology>
        <orientation evidence="1">Cytoplasmic side</orientation>
    </subcellularLocation>
</comment>
<sequence>MSGHLPAWRRWPRQAAILPLRFYKRFLSPLLPHACRFTPTCAEYAAQAISRHGLIKGSFLALWRLLRCNPFCRGGHDPVP</sequence>
<protein>
    <recommendedName>
        <fullName evidence="1">Putative membrane protein insertion efficiency factor</fullName>
    </recommendedName>
</protein>
<keyword evidence="1" id="KW-0472">Membrane</keyword>
<keyword evidence="3" id="KW-1185">Reference proteome</keyword>
<reference evidence="2" key="2">
    <citation type="journal article" date="2018" name="MBio">
        <title>Insights into the evolution of host association through the isolation and characterization of a novel human periodontal pathobiont, Desulfobulbus oralis.</title>
        <authorList>
            <person name="Cross K.L."/>
            <person name="Chirania P."/>
            <person name="Xiong W."/>
            <person name="Beall C.J."/>
            <person name="Elkins J.G."/>
            <person name="Giannone R.J."/>
            <person name="Griffen A.L."/>
            <person name="Guss A.M."/>
            <person name="Hettich R.L."/>
            <person name="Joshi S.S."/>
            <person name="Mokrzan E.M."/>
            <person name="Martin R.K."/>
            <person name="Zhulin I.B."/>
            <person name="Leys E.J."/>
            <person name="Podar M."/>
        </authorList>
    </citation>
    <scope>NUCLEOTIDE SEQUENCE [LARGE SCALE GENOMIC DNA]</scope>
    <source>
        <strain evidence="2">ORNL</strain>
    </source>
</reference>
<dbReference type="GO" id="GO:0005886">
    <property type="term" value="C:plasma membrane"/>
    <property type="evidence" value="ECO:0007669"/>
    <property type="project" value="UniProtKB-SubCell"/>
</dbReference>
<comment type="function">
    <text evidence="1">Could be involved in insertion of integral membrane proteins into the membrane.</text>
</comment>
<dbReference type="AlphaFoldDB" id="A0A2L1GNT5"/>
<dbReference type="HAMAP" id="MF_00386">
    <property type="entry name" value="UPF0161_YidD"/>
    <property type="match status" value="1"/>
</dbReference>
<dbReference type="EMBL" id="CP021255">
    <property type="protein sequence ID" value="AVD71343.1"/>
    <property type="molecule type" value="Genomic_DNA"/>
</dbReference>
<dbReference type="SMART" id="SM01234">
    <property type="entry name" value="Haemolytic"/>
    <property type="match status" value="1"/>
</dbReference>
<name>A0A2L1GNT5_9BACT</name>
<dbReference type="RefSeq" id="WP_104936610.1">
    <property type="nucleotide sequence ID" value="NZ_CP021255.1"/>
</dbReference>
<dbReference type="KEGG" id="deo:CAY53_07580"/>
<accession>A0A2L1GNT5</accession>
<reference evidence="2" key="1">
    <citation type="submission" date="2017-05" db="EMBL/GenBank/DDBJ databases">
        <authorList>
            <person name="Song R."/>
            <person name="Chenine A.L."/>
            <person name="Ruprecht R.M."/>
        </authorList>
    </citation>
    <scope>NUCLEOTIDE SEQUENCE</scope>
    <source>
        <strain evidence="2">ORNL</strain>
    </source>
</reference>
<evidence type="ECO:0000313" key="3">
    <source>
        <dbReference type="Proteomes" id="UP000239867"/>
    </source>
</evidence>
<evidence type="ECO:0000256" key="1">
    <source>
        <dbReference type="HAMAP-Rule" id="MF_00386"/>
    </source>
</evidence>
<gene>
    <name evidence="2" type="ORF">CAY53_07580</name>
</gene>
<keyword evidence="1" id="KW-1003">Cell membrane</keyword>